<protein>
    <submittedName>
        <fullName evidence="1">AHH domain-containing protein</fullName>
    </submittedName>
</protein>
<organism evidence="1 2">
    <name type="scientific">Virgibacillus dokdonensis</name>
    <dbReference type="NCBI Taxonomy" id="302167"/>
    <lineage>
        <taxon>Bacteria</taxon>
        <taxon>Bacillati</taxon>
        <taxon>Bacillota</taxon>
        <taxon>Bacilli</taxon>
        <taxon>Bacillales</taxon>
        <taxon>Bacillaceae</taxon>
        <taxon>Virgibacillus</taxon>
    </lineage>
</organism>
<proteinExistence type="predicted"/>
<evidence type="ECO:0000313" key="2">
    <source>
        <dbReference type="Proteomes" id="UP001356080"/>
    </source>
</evidence>
<reference evidence="1 2" key="1">
    <citation type="submission" date="2024-01" db="EMBL/GenBank/DDBJ databases">
        <title>Survival strategy associated with biotechnological potential of Virgibacillus dokdonensis T4.6 isolated from salt-fermented shrimp paste.</title>
        <authorList>
            <person name="Doan T.V."/>
            <person name="Quach N.T."/>
            <person name="Phi Q.-T."/>
        </authorList>
    </citation>
    <scope>NUCLEOTIDE SEQUENCE [LARGE SCALE GENOMIC DNA]</scope>
    <source>
        <strain evidence="1 2">T4.6</strain>
    </source>
</reference>
<evidence type="ECO:0000313" key="1">
    <source>
        <dbReference type="EMBL" id="MEF2292517.1"/>
    </source>
</evidence>
<dbReference type="EMBL" id="JAZHPM010000017">
    <property type="protein sequence ID" value="MEF2292517.1"/>
    <property type="molecule type" value="Genomic_DNA"/>
</dbReference>
<gene>
    <name evidence="1" type="ORF">V2W34_10940</name>
</gene>
<dbReference type="Pfam" id="PF14412">
    <property type="entry name" value="AHH"/>
    <property type="match status" value="1"/>
</dbReference>
<name>A0ABU7VH50_9BACI</name>
<comment type="caution">
    <text evidence="1">The sequence shown here is derived from an EMBL/GenBank/DDBJ whole genome shotgun (WGS) entry which is preliminary data.</text>
</comment>
<dbReference type="InterPro" id="IPR032871">
    <property type="entry name" value="AHH_dom_containing"/>
</dbReference>
<sequence length="52" mass="5956">MDDASNGFFLRIPAAEVSVTSRHKGYHAVYSSFVRKKLDEIDISKYNKKTSF</sequence>
<dbReference type="Proteomes" id="UP001356080">
    <property type="component" value="Unassembled WGS sequence"/>
</dbReference>
<dbReference type="RefSeq" id="WP_331805470.1">
    <property type="nucleotide sequence ID" value="NZ_JAZHPM010000017.1"/>
</dbReference>
<keyword evidence="2" id="KW-1185">Reference proteome</keyword>
<accession>A0ABU7VH50</accession>